<feature type="transmembrane region" description="Helical" evidence="6">
    <location>
        <begin position="38"/>
        <end position="57"/>
    </location>
</feature>
<dbReference type="RefSeq" id="WP_059067389.1">
    <property type="nucleotide sequence ID" value="NZ_JAOQJX010000001.1"/>
</dbReference>
<evidence type="ECO:0000313" key="8">
    <source>
        <dbReference type="Proteomes" id="UP001652394"/>
    </source>
</evidence>
<dbReference type="PANTHER" id="PTHR43370">
    <property type="entry name" value="SUGAR ABC TRANSPORTER INTEGRAL MEMBRANE PROTEIN-RELATED"/>
    <property type="match status" value="1"/>
</dbReference>
<reference evidence="7 8" key="1">
    <citation type="journal article" date="2021" name="ISME Commun">
        <title>Automated analysis of genomic sequences facilitates high-throughput and comprehensive description of bacteria.</title>
        <authorList>
            <person name="Hitch T.C.A."/>
        </authorList>
    </citation>
    <scope>NUCLEOTIDE SEQUENCE [LARGE SCALE GENOMIC DNA]</scope>
    <source>
        <strain evidence="7 8">H2_18</strain>
    </source>
</reference>
<evidence type="ECO:0000256" key="2">
    <source>
        <dbReference type="ARBA" id="ARBA00022475"/>
    </source>
</evidence>
<evidence type="ECO:0000256" key="6">
    <source>
        <dbReference type="SAM" id="Phobius"/>
    </source>
</evidence>
<comment type="caution">
    <text evidence="7">The sequence shown here is derived from an EMBL/GenBank/DDBJ whole genome shotgun (WGS) entry which is preliminary data.</text>
</comment>
<evidence type="ECO:0000256" key="4">
    <source>
        <dbReference type="ARBA" id="ARBA00022989"/>
    </source>
</evidence>
<gene>
    <name evidence="7" type="ORF">OCV51_00095</name>
</gene>
<protein>
    <submittedName>
        <fullName evidence="7">ABC transporter permease</fullName>
    </submittedName>
</protein>
<evidence type="ECO:0000256" key="1">
    <source>
        <dbReference type="ARBA" id="ARBA00004651"/>
    </source>
</evidence>
<keyword evidence="3 6" id="KW-0812">Transmembrane</keyword>
<feature type="transmembrane region" description="Helical" evidence="6">
    <location>
        <begin position="275"/>
        <end position="296"/>
    </location>
</feature>
<dbReference type="InterPro" id="IPR001851">
    <property type="entry name" value="ABC_transp_permease"/>
</dbReference>
<organism evidence="7 8">
    <name type="scientific">Faecalicatena acetigenes</name>
    <dbReference type="NCBI Taxonomy" id="2981790"/>
    <lineage>
        <taxon>Bacteria</taxon>
        <taxon>Bacillati</taxon>
        <taxon>Bacillota</taxon>
        <taxon>Clostridia</taxon>
        <taxon>Lachnospirales</taxon>
        <taxon>Lachnospiraceae</taxon>
        <taxon>Faecalicatena</taxon>
    </lineage>
</organism>
<keyword evidence="2" id="KW-1003">Cell membrane</keyword>
<evidence type="ECO:0000256" key="3">
    <source>
        <dbReference type="ARBA" id="ARBA00022692"/>
    </source>
</evidence>
<sequence length="314" mass="33215">MNVAVITDTLASMIRIATPLMLMALGGLLCDRAGVFNIAMEGFALVGAFAAVAAVQFSGGSVWMGLLAAILVGALYSALFGLFVTKFKADNIIASIAMNTLGAGLTSYLLRAIFGVQGAFAPDKINKLPMIQIPIIKDIPILKCISGQSIVTYFTVLLIIAIFIMLFRTKTGLAVCAVGESDVAARTAGIKPELVKWKVILISGALSGLAGAYLSTISVSQFSENMIQGRGFTAFTAYVFGGSHPIFASLVSLLFGLAEAIGIRIELMGMDISPSIISMFPYMLAIAALAVSSYMMKRKLKGTVKMKKKKEKLA</sequence>
<dbReference type="EMBL" id="JAOQJX010000001">
    <property type="protein sequence ID" value="MCU6746073.1"/>
    <property type="molecule type" value="Genomic_DNA"/>
</dbReference>
<evidence type="ECO:0000256" key="5">
    <source>
        <dbReference type="ARBA" id="ARBA00023136"/>
    </source>
</evidence>
<feature type="transmembrane region" description="Helical" evidence="6">
    <location>
        <begin position="63"/>
        <end position="84"/>
    </location>
</feature>
<proteinExistence type="predicted"/>
<dbReference type="PANTHER" id="PTHR43370:SF1">
    <property type="entry name" value="GUANOSINE ABC TRANSPORTER PERMEASE PROTEIN NUPQ"/>
    <property type="match status" value="1"/>
</dbReference>
<feature type="transmembrane region" description="Helical" evidence="6">
    <location>
        <begin position="12"/>
        <end position="31"/>
    </location>
</feature>
<name>A0ABT2T741_9FIRM</name>
<dbReference type="CDD" id="cd06580">
    <property type="entry name" value="TM_PBP1_transp_TpRbsC_like"/>
    <property type="match status" value="1"/>
</dbReference>
<feature type="transmembrane region" description="Helical" evidence="6">
    <location>
        <begin position="232"/>
        <end position="255"/>
    </location>
</feature>
<dbReference type="Pfam" id="PF02653">
    <property type="entry name" value="BPD_transp_2"/>
    <property type="match status" value="1"/>
</dbReference>
<accession>A0ABT2T741</accession>
<keyword evidence="5 6" id="KW-0472">Membrane</keyword>
<dbReference type="Proteomes" id="UP001652394">
    <property type="component" value="Unassembled WGS sequence"/>
</dbReference>
<comment type="subcellular location">
    <subcellularLocation>
        <location evidence="1">Cell membrane</location>
        <topology evidence="1">Multi-pass membrane protein</topology>
    </subcellularLocation>
</comment>
<feature type="transmembrane region" description="Helical" evidence="6">
    <location>
        <begin position="150"/>
        <end position="167"/>
    </location>
</feature>
<evidence type="ECO:0000313" key="7">
    <source>
        <dbReference type="EMBL" id="MCU6746073.1"/>
    </source>
</evidence>
<keyword evidence="4 6" id="KW-1133">Transmembrane helix</keyword>
<keyword evidence="8" id="KW-1185">Reference proteome</keyword>